<dbReference type="Gene3D" id="3.90.226.10">
    <property type="entry name" value="2-enoyl-CoA Hydratase, Chain A, domain 1"/>
    <property type="match status" value="1"/>
</dbReference>
<feature type="domain" description="Tail specific protease" evidence="2">
    <location>
        <begin position="240"/>
        <end position="454"/>
    </location>
</feature>
<dbReference type="PANTHER" id="PTHR32060:SF30">
    <property type="entry name" value="CARBOXY-TERMINAL PROCESSING PROTEASE CTPA"/>
    <property type="match status" value="1"/>
</dbReference>
<protein>
    <recommendedName>
        <fullName evidence="2">Tail specific protease domain-containing protein</fullName>
    </recommendedName>
</protein>
<proteinExistence type="predicted"/>
<organism evidence="3 4">
    <name type="scientific">Chitinophaga hostae</name>
    <dbReference type="NCBI Taxonomy" id="2831022"/>
    <lineage>
        <taxon>Bacteria</taxon>
        <taxon>Pseudomonadati</taxon>
        <taxon>Bacteroidota</taxon>
        <taxon>Chitinophagia</taxon>
        <taxon>Chitinophagales</taxon>
        <taxon>Chitinophagaceae</taxon>
        <taxon>Chitinophaga</taxon>
    </lineage>
</organism>
<feature type="signal peptide" evidence="1">
    <location>
        <begin position="1"/>
        <end position="20"/>
    </location>
</feature>
<name>A0ABS5J4D7_9BACT</name>
<evidence type="ECO:0000313" key="4">
    <source>
        <dbReference type="Proteomes" id="UP000676386"/>
    </source>
</evidence>
<feature type="chain" id="PRO_5047015938" description="Tail specific protease domain-containing protein" evidence="1">
    <location>
        <begin position="21"/>
        <end position="492"/>
    </location>
</feature>
<comment type="caution">
    <text evidence="3">The sequence shown here is derived from an EMBL/GenBank/DDBJ whole genome shotgun (WGS) entry which is preliminary data.</text>
</comment>
<dbReference type="PANTHER" id="PTHR32060">
    <property type="entry name" value="TAIL-SPECIFIC PROTEASE"/>
    <property type="match status" value="1"/>
</dbReference>
<dbReference type="SUPFAM" id="SSF52096">
    <property type="entry name" value="ClpP/crotonase"/>
    <property type="match status" value="1"/>
</dbReference>
<sequence>MKTIISCLLILLLFCMPLQRGLAQHCPTPGKAKLLADFDLYRSILEKTHAGLYKYHSKEQIDSIFTAGRKQITAITDVCGFYRQLTTIMSYIGSLHDDIFLPDKLKKQLFAAKGYFPYPVKLADGKLLVNIDGQKMAVGTEIHSINGVPVQQIIPGLYKYYTTDGFNISGKSEGINAWFPWFYFLEYGAAGSFRVNDSITLPAVSLPAYVAQYKKRHSLALDTAMGDNYTFRLIDSSRAAILTVPTFALGNAESAKHAAYKQFLHSSFNTLKAKNIRHLIVDIRGNGGGTDPNDLLTFSYLAYQPFKENASAFTLFQRVPYRQYCTDDTADVRDLEENLLDEHNRFREGKYYQNPDYCRFWQPDSLAFRGNLYLLVDPAVASAASLFASMVRSEGHARVIGSETMGGYYGHTGHNSLSYRLPQSGITFSISVVDLEQYVQPKKEIPYGAGILPDKIIHNSRTDFINNHDAVMDSVLLFIRAERSGMQAAGGR</sequence>
<evidence type="ECO:0000313" key="3">
    <source>
        <dbReference type="EMBL" id="MBS0030078.1"/>
    </source>
</evidence>
<dbReference type="InterPro" id="IPR029045">
    <property type="entry name" value="ClpP/crotonase-like_dom_sf"/>
</dbReference>
<dbReference type="RefSeq" id="WP_211975217.1">
    <property type="nucleotide sequence ID" value="NZ_CBFHAM010000045.1"/>
</dbReference>
<evidence type="ECO:0000259" key="2">
    <source>
        <dbReference type="Pfam" id="PF03572"/>
    </source>
</evidence>
<evidence type="ECO:0000256" key="1">
    <source>
        <dbReference type="SAM" id="SignalP"/>
    </source>
</evidence>
<keyword evidence="1" id="KW-0732">Signal</keyword>
<accession>A0ABS5J4D7</accession>
<reference evidence="3 4" key="1">
    <citation type="submission" date="2021-04" db="EMBL/GenBank/DDBJ databases">
        <title>Chitinophaga sp. nov., isolated from the rhizosphere soil.</title>
        <authorList>
            <person name="He S."/>
        </authorList>
    </citation>
    <scope>NUCLEOTIDE SEQUENCE [LARGE SCALE GENOMIC DNA]</scope>
    <source>
        <strain evidence="3 4">2R12</strain>
    </source>
</reference>
<dbReference type="EMBL" id="JAGTXB010000012">
    <property type="protein sequence ID" value="MBS0030078.1"/>
    <property type="molecule type" value="Genomic_DNA"/>
</dbReference>
<dbReference type="Proteomes" id="UP000676386">
    <property type="component" value="Unassembled WGS sequence"/>
</dbReference>
<gene>
    <name evidence="3" type="ORF">KE626_22320</name>
</gene>
<dbReference type="InterPro" id="IPR005151">
    <property type="entry name" value="Tail-specific_protease"/>
</dbReference>
<dbReference type="Pfam" id="PF03572">
    <property type="entry name" value="Peptidase_S41"/>
    <property type="match status" value="1"/>
</dbReference>
<keyword evidence="4" id="KW-1185">Reference proteome</keyword>